<reference evidence="14" key="1">
    <citation type="journal article" date="2019" name="Int. J. Syst. Evol. Microbiol.">
        <title>The Global Catalogue of Microorganisms (GCM) 10K type strain sequencing project: providing services to taxonomists for standard genome sequencing and annotation.</title>
        <authorList>
            <consortium name="The Broad Institute Genomics Platform"/>
            <consortium name="The Broad Institute Genome Sequencing Center for Infectious Disease"/>
            <person name="Wu L."/>
            <person name="Ma J."/>
        </authorList>
    </citation>
    <scope>NUCLEOTIDE SEQUENCE [LARGE SCALE GENOMIC DNA]</scope>
    <source>
        <strain evidence="14">JCM 17759</strain>
    </source>
</reference>
<protein>
    <recommendedName>
        <fullName evidence="2">histidine kinase</fullName>
        <ecNumber evidence="2">2.7.13.3</ecNumber>
    </recommendedName>
</protein>
<feature type="compositionally biased region" description="Basic and acidic residues" evidence="8">
    <location>
        <begin position="893"/>
        <end position="913"/>
    </location>
</feature>
<feature type="domain" description="Histidine kinase" evidence="10">
    <location>
        <begin position="385"/>
        <end position="615"/>
    </location>
</feature>
<feature type="domain" description="PAS" evidence="12">
    <location>
        <begin position="237"/>
        <end position="289"/>
    </location>
</feature>
<evidence type="ECO:0000259" key="11">
    <source>
        <dbReference type="PROSITE" id="PS50110"/>
    </source>
</evidence>
<feature type="region of interest" description="Disordered" evidence="8">
    <location>
        <begin position="889"/>
        <end position="919"/>
    </location>
</feature>
<dbReference type="CDD" id="cd00156">
    <property type="entry name" value="REC"/>
    <property type="match status" value="1"/>
</dbReference>
<dbReference type="InterPro" id="IPR011006">
    <property type="entry name" value="CheY-like_superfamily"/>
</dbReference>
<evidence type="ECO:0000313" key="14">
    <source>
        <dbReference type="Proteomes" id="UP001500840"/>
    </source>
</evidence>
<feature type="modified residue" description="4-aspartylphosphate" evidence="6">
    <location>
        <position position="699"/>
    </location>
</feature>
<dbReference type="PROSITE" id="PS50112">
    <property type="entry name" value="PAS"/>
    <property type="match status" value="1"/>
</dbReference>
<dbReference type="SMART" id="SM00387">
    <property type="entry name" value="HATPase_c"/>
    <property type="match status" value="1"/>
</dbReference>
<dbReference type="PANTHER" id="PTHR43047:SF72">
    <property type="entry name" value="OSMOSENSING HISTIDINE PROTEIN KINASE SLN1"/>
    <property type="match status" value="1"/>
</dbReference>
<feature type="transmembrane region" description="Helical" evidence="9">
    <location>
        <begin position="193"/>
        <end position="213"/>
    </location>
</feature>
<dbReference type="PRINTS" id="PR00344">
    <property type="entry name" value="BCTRLSENSOR"/>
</dbReference>
<dbReference type="EMBL" id="BAABGA010000031">
    <property type="protein sequence ID" value="GAA4453838.1"/>
    <property type="molecule type" value="Genomic_DNA"/>
</dbReference>
<dbReference type="PROSITE" id="PS50110">
    <property type="entry name" value="RESPONSE_REGULATORY"/>
    <property type="match status" value="2"/>
</dbReference>
<dbReference type="NCBIfam" id="TIGR00229">
    <property type="entry name" value="sensory_box"/>
    <property type="match status" value="1"/>
</dbReference>
<evidence type="ECO:0000313" key="13">
    <source>
        <dbReference type="EMBL" id="GAA4453838.1"/>
    </source>
</evidence>
<dbReference type="InterPro" id="IPR003661">
    <property type="entry name" value="HisK_dim/P_dom"/>
</dbReference>
<evidence type="ECO:0000256" key="3">
    <source>
        <dbReference type="ARBA" id="ARBA00022553"/>
    </source>
</evidence>
<dbReference type="Pfam" id="PF13426">
    <property type="entry name" value="PAS_9"/>
    <property type="match status" value="1"/>
</dbReference>
<keyword evidence="7" id="KW-0175">Coiled coil</keyword>
<evidence type="ECO:0000256" key="2">
    <source>
        <dbReference type="ARBA" id="ARBA00012438"/>
    </source>
</evidence>
<dbReference type="RefSeq" id="WP_345322498.1">
    <property type="nucleotide sequence ID" value="NZ_BAABGA010000031.1"/>
</dbReference>
<dbReference type="Proteomes" id="UP001500840">
    <property type="component" value="Unassembled WGS sequence"/>
</dbReference>
<dbReference type="InterPro" id="IPR001789">
    <property type="entry name" value="Sig_transdc_resp-reg_receiver"/>
</dbReference>
<evidence type="ECO:0000256" key="8">
    <source>
        <dbReference type="SAM" id="MobiDB-lite"/>
    </source>
</evidence>
<feature type="coiled-coil region" evidence="7">
    <location>
        <begin position="155"/>
        <end position="182"/>
    </location>
</feature>
<dbReference type="SMART" id="SM00448">
    <property type="entry name" value="REC"/>
    <property type="match status" value="2"/>
</dbReference>
<dbReference type="InterPro" id="IPR007891">
    <property type="entry name" value="CHASE3"/>
</dbReference>
<dbReference type="SUPFAM" id="SSF47384">
    <property type="entry name" value="Homodimeric domain of signal transducing histidine kinase"/>
    <property type="match status" value="1"/>
</dbReference>
<keyword evidence="3 6" id="KW-0597">Phosphoprotein</keyword>
<evidence type="ECO:0000256" key="5">
    <source>
        <dbReference type="ARBA" id="ARBA00022777"/>
    </source>
</evidence>
<proteinExistence type="predicted"/>
<dbReference type="PROSITE" id="PS50109">
    <property type="entry name" value="HIS_KIN"/>
    <property type="match status" value="1"/>
</dbReference>
<keyword evidence="14" id="KW-1185">Reference proteome</keyword>
<dbReference type="InterPro" id="IPR003594">
    <property type="entry name" value="HATPase_dom"/>
</dbReference>
<dbReference type="PANTHER" id="PTHR43047">
    <property type="entry name" value="TWO-COMPONENT HISTIDINE PROTEIN KINASE"/>
    <property type="match status" value="1"/>
</dbReference>
<dbReference type="CDD" id="cd19410">
    <property type="entry name" value="HK9-like_sensor"/>
    <property type="match status" value="1"/>
</dbReference>
<keyword evidence="5" id="KW-0418">Kinase</keyword>
<keyword evidence="4" id="KW-0808">Transferase</keyword>
<dbReference type="InterPro" id="IPR005467">
    <property type="entry name" value="His_kinase_dom"/>
</dbReference>
<comment type="caution">
    <text evidence="13">The sequence shown here is derived from an EMBL/GenBank/DDBJ whole genome shotgun (WGS) entry which is preliminary data.</text>
</comment>
<evidence type="ECO:0000259" key="10">
    <source>
        <dbReference type="PROSITE" id="PS50109"/>
    </source>
</evidence>
<feature type="domain" description="Response regulatory" evidence="11">
    <location>
        <begin position="769"/>
        <end position="890"/>
    </location>
</feature>
<dbReference type="SMART" id="SM00388">
    <property type="entry name" value="HisKA"/>
    <property type="match status" value="1"/>
</dbReference>
<dbReference type="CDD" id="cd17574">
    <property type="entry name" value="REC_OmpR"/>
    <property type="match status" value="1"/>
</dbReference>
<sequence length="919" mass="102142">MSRDDILDVVSKWERWLAPAGLIAALAFLIGTSWMTYRNVQRAAESADWVSQSRQVLAVTQEIRAELSQAESAGRGFLLSDDEIYRNQFDRAIAAAERQQSKLMQLTLDNPEQKKRVKSLSNLIEPKIELMQQFVLSYQNPEPDSIAAAAVLRVGTQQMADIRELVHEIEQAEDELLTQRSDALQNRLAITRISLLLSTLLASLLVLGTYYLLRRHWNLKTSSADMSRRHVREKDELARYNQRLLESTGEGIYGIDTEGICTFMNRAGALILGGKPNDFLGKNMHDLVHHTTSDGDPFPVTECPIYKSSRVGDGCRVDDELFWRLDGKSVPVEYSSFPLKNNDVVEGAVITFNDITSRLRSRQELELAKETAEAANESKSQFLANMSHELRTPLNAVIMYSELLAEEAEDQQVPDFIPDLKRIRSAGKHLLELVNGVLDLSKVEAGKMELFPESFEVADAIDEVVSTVEALVEKNHNRLQVEIDDDVSTMVGDVMKLRQVLYNLLSNASKFTENGLIRLHVSRVAGDDDDSNNHAGNNMLRFEVIDSGIGMTPEQVSQLFQPFVQVDASTTRKYGGTGLGLAIIKRFTELMCGSVEVSSVQGEGTTFTVSLPENLNKVDTAKAAEERDESAAAETISARRATPLAESASVVLVIDDDPAIRDILTRVLVAEGIRPVTAADGAEGLARAKQCHPDLIILDVMMPKVDGWSVLASLKADNDLADIPVIMQSVKDDHDLGFMLGASEYLVKPIDRQKLVSMLRRYMQSDQSYVLLVEDDETTRRAVARTLEDQGWRVIQAGNGREALDCVRGEIPAVVLLDLMMPEMDGFEFLEVVRADPQWISIPVVVLTAMELTSEDHARLNGSVERILAKGSLSRGKLLDEVRHLVTHLTRRPAKDSTESEATKTESSKEIEKQQSTAQ</sequence>
<dbReference type="Pfam" id="PF00512">
    <property type="entry name" value="HisKA"/>
    <property type="match status" value="1"/>
</dbReference>
<comment type="catalytic activity">
    <reaction evidence="1">
        <text>ATP + protein L-histidine = ADP + protein N-phospho-L-histidine.</text>
        <dbReference type="EC" id="2.7.13.3"/>
    </reaction>
</comment>
<dbReference type="InterPro" id="IPR000014">
    <property type="entry name" value="PAS"/>
</dbReference>
<dbReference type="Gene3D" id="3.40.50.2300">
    <property type="match status" value="2"/>
</dbReference>
<evidence type="ECO:0000256" key="4">
    <source>
        <dbReference type="ARBA" id="ARBA00022679"/>
    </source>
</evidence>
<keyword evidence="9" id="KW-0472">Membrane</keyword>
<dbReference type="InterPro" id="IPR036097">
    <property type="entry name" value="HisK_dim/P_sf"/>
</dbReference>
<gene>
    <name evidence="13" type="ORF">GCM10023156_25360</name>
</gene>
<dbReference type="CDD" id="cd00130">
    <property type="entry name" value="PAS"/>
    <property type="match status" value="1"/>
</dbReference>
<feature type="modified residue" description="4-aspartylphosphate" evidence="6">
    <location>
        <position position="818"/>
    </location>
</feature>
<dbReference type="Pfam" id="PF05227">
    <property type="entry name" value="CHASE3"/>
    <property type="match status" value="1"/>
</dbReference>
<dbReference type="CDD" id="cd16922">
    <property type="entry name" value="HATPase_EvgS-ArcB-TorS-like"/>
    <property type="match status" value="1"/>
</dbReference>
<organism evidence="13 14">
    <name type="scientific">Novipirellula rosea</name>
    <dbReference type="NCBI Taxonomy" id="1031540"/>
    <lineage>
        <taxon>Bacteria</taxon>
        <taxon>Pseudomonadati</taxon>
        <taxon>Planctomycetota</taxon>
        <taxon>Planctomycetia</taxon>
        <taxon>Pirellulales</taxon>
        <taxon>Pirellulaceae</taxon>
        <taxon>Novipirellula</taxon>
    </lineage>
</organism>
<dbReference type="SUPFAM" id="SSF55874">
    <property type="entry name" value="ATPase domain of HSP90 chaperone/DNA topoisomerase II/histidine kinase"/>
    <property type="match status" value="1"/>
</dbReference>
<name>A0ABP8MRL9_9BACT</name>
<evidence type="ECO:0000259" key="12">
    <source>
        <dbReference type="PROSITE" id="PS50112"/>
    </source>
</evidence>
<dbReference type="Pfam" id="PF02518">
    <property type="entry name" value="HATPase_c"/>
    <property type="match status" value="1"/>
</dbReference>
<feature type="transmembrane region" description="Helical" evidence="9">
    <location>
        <begin position="16"/>
        <end position="37"/>
    </location>
</feature>
<evidence type="ECO:0000256" key="1">
    <source>
        <dbReference type="ARBA" id="ARBA00000085"/>
    </source>
</evidence>
<dbReference type="SUPFAM" id="SSF52172">
    <property type="entry name" value="CheY-like"/>
    <property type="match status" value="2"/>
</dbReference>
<evidence type="ECO:0000256" key="9">
    <source>
        <dbReference type="SAM" id="Phobius"/>
    </source>
</evidence>
<evidence type="ECO:0000256" key="7">
    <source>
        <dbReference type="SAM" id="Coils"/>
    </source>
</evidence>
<dbReference type="InterPro" id="IPR004358">
    <property type="entry name" value="Sig_transdc_His_kin-like_C"/>
</dbReference>
<keyword evidence="9" id="KW-0812">Transmembrane</keyword>
<dbReference type="SMART" id="SM00091">
    <property type="entry name" value="PAS"/>
    <property type="match status" value="1"/>
</dbReference>
<dbReference type="InterPro" id="IPR036890">
    <property type="entry name" value="HATPase_C_sf"/>
</dbReference>
<dbReference type="Gene3D" id="1.10.287.130">
    <property type="match status" value="1"/>
</dbReference>
<dbReference type="CDD" id="cd00082">
    <property type="entry name" value="HisKA"/>
    <property type="match status" value="1"/>
</dbReference>
<keyword evidence="9" id="KW-1133">Transmembrane helix</keyword>
<dbReference type="Gene3D" id="3.30.450.20">
    <property type="entry name" value="PAS domain"/>
    <property type="match status" value="1"/>
</dbReference>
<accession>A0ABP8MRL9</accession>
<dbReference type="Pfam" id="PF00072">
    <property type="entry name" value="Response_reg"/>
    <property type="match status" value="2"/>
</dbReference>
<dbReference type="Gene3D" id="3.30.565.10">
    <property type="entry name" value="Histidine kinase-like ATPase, C-terminal domain"/>
    <property type="match status" value="1"/>
</dbReference>
<feature type="domain" description="Response regulatory" evidence="11">
    <location>
        <begin position="650"/>
        <end position="763"/>
    </location>
</feature>
<evidence type="ECO:0000256" key="6">
    <source>
        <dbReference type="PROSITE-ProRule" id="PRU00169"/>
    </source>
</evidence>
<dbReference type="SUPFAM" id="SSF55785">
    <property type="entry name" value="PYP-like sensor domain (PAS domain)"/>
    <property type="match status" value="1"/>
</dbReference>
<dbReference type="InterPro" id="IPR035965">
    <property type="entry name" value="PAS-like_dom_sf"/>
</dbReference>
<dbReference type="EC" id="2.7.13.3" evidence="2"/>